<evidence type="ECO:0000256" key="16">
    <source>
        <dbReference type="ARBA" id="ARBA00024013"/>
    </source>
</evidence>
<evidence type="ECO:0000256" key="14">
    <source>
        <dbReference type="ARBA" id="ARBA00023134"/>
    </source>
</evidence>
<dbReference type="PANTHER" id="PTHR10903">
    <property type="entry name" value="GTPASE, IMAP FAMILY MEMBER-RELATED"/>
    <property type="match status" value="1"/>
</dbReference>
<keyword evidence="11" id="KW-0460">Magnesium</keyword>
<dbReference type="EMBL" id="DS113464">
    <property type="protein sequence ID" value="EAY04839.1"/>
    <property type="molecule type" value="Genomic_DNA"/>
</dbReference>
<sequence length="400" mass="47342">MDMEHNIMLIGDTGSGKSSLANCILDKEVFKTSQEPHACTKEPSKQTNVVDGKKFTVIDTEGFQDENGISKDQIHKLGELIRNDIAGLNVIAAVIRFSDHRFSQNVINEFKFIFDTFQTNEIIDHMCIIFSFYKYSADKSVKEIEFMAEVKNLIMVSTGIENVKDIPMFFLQTRKQSTPEFLAEIKKLRSFITSVDLLETKEARDAHYGYKEVTESEIKVLSGSKVEGDKEYEVYVDRERIKYILNNGAEPKFSEWKILRTYNELVKETWKEYDYHHFVNFEISGDVKYKIFEDRYKVVTKDYRTGEVQKSSCYIREKTNREVIARRKKEKLSRTIKEFHRCDSNNIYFKVYDEYRYKTIDFDGRVSYSPWKRDWFSLKIINETIQKRDWFSLYIILYLV</sequence>
<evidence type="ECO:0000256" key="11">
    <source>
        <dbReference type="ARBA" id="ARBA00022842"/>
    </source>
</evidence>
<evidence type="ECO:0000256" key="1">
    <source>
        <dbReference type="ARBA" id="ARBA00001946"/>
    </source>
</evidence>
<evidence type="ECO:0000256" key="9">
    <source>
        <dbReference type="ARBA" id="ARBA00022801"/>
    </source>
</evidence>
<keyword evidence="12" id="KW-0653">Protein transport</keyword>
<gene>
    <name evidence="18" type="ORF">TVAG_226520</name>
</gene>
<dbReference type="SMR" id="A2ER86"/>
<keyword evidence="9" id="KW-0378">Hydrolase</keyword>
<protein>
    <recommendedName>
        <fullName evidence="17">AIG1-type G domain-containing protein</fullName>
    </recommendedName>
</protein>
<dbReference type="VEuPathDB" id="TrichDB:TVAG_226520"/>
<dbReference type="GO" id="GO:0005525">
    <property type="term" value="F:GTP binding"/>
    <property type="evidence" value="ECO:0007669"/>
    <property type="project" value="UniProtKB-KW"/>
</dbReference>
<accession>A2ER86</accession>
<dbReference type="PROSITE" id="PS00675">
    <property type="entry name" value="SIGMA54_INTERACT_1"/>
    <property type="match status" value="1"/>
</dbReference>
<keyword evidence="10" id="KW-1002">Plastid outer membrane</keyword>
<dbReference type="Pfam" id="PF04548">
    <property type="entry name" value="AIG1"/>
    <property type="match status" value="1"/>
</dbReference>
<keyword evidence="4" id="KW-0150">Chloroplast</keyword>
<keyword evidence="6" id="KW-0812">Transmembrane</keyword>
<dbReference type="PANTHER" id="PTHR10903:SF135">
    <property type="entry name" value="TRANSLOCASE OF CHLOROPLAST 120, CHLOROPLASTIC-RELATED"/>
    <property type="match status" value="1"/>
</dbReference>
<dbReference type="OrthoDB" id="8954335at2759"/>
<keyword evidence="13" id="KW-1133">Transmembrane helix</keyword>
<dbReference type="FunFam" id="3.40.50.300:FF:002894">
    <property type="entry name" value="AIG1 family protein"/>
    <property type="match status" value="1"/>
</dbReference>
<dbReference type="GO" id="GO:0009707">
    <property type="term" value="C:chloroplast outer membrane"/>
    <property type="evidence" value="ECO:0007669"/>
    <property type="project" value="UniProtKB-SubCell"/>
</dbReference>
<evidence type="ECO:0000256" key="8">
    <source>
        <dbReference type="ARBA" id="ARBA00022741"/>
    </source>
</evidence>
<evidence type="ECO:0000256" key="6">
    <source>
        <dbReference type="ARBA" id="ARBA00022692"/>
    </source>
</evidence>
<evidence type="ECO:0000256" key="12">
    <source>
        <dbReference type="ARBA" id="ARBA00022927"/>
    </source>
</evidence>
<dbReference type="PROSITE" id="PS51720">
    <property type="entry name" value="G_AIG1"/>
    <property type="match status" value="1"/>
</dbReference>
<evidence type="ECO:0000256" key="3">
    <source>
        <dbReference type="ARBA" id="ARBA00022448"/>
    </source>
</evidence>
<evidence type="ECO:0000256" key="10">
    <source>
        <dbReference type="ARBA" id="ARBA00022805"/>
    </source>
</evidence>
<reference evidence="18" key="2">
    <citation type="journal article" date="2007" name="Science">
        <title>Draft genome sequence of the sexually transmitted pathogen Trichomonas vaginalis.</title>
        <authorList>
            <person name="Carlton J.M."/>
            <person name="Hirt R.P."/>
            <person name="Silva J.C."/>
            <person name="Delcher A.L."/>
            <person name="Schatz M."/>
            <person name="Zhao Q."/>
            <person name="Wortman J.R."/>
            <person name="Bidwell S.L."/>
            <person name="Alsmark U.C.M."/>
            <person name="Besteiro S."/>
            <person name="Sicheritz-Ponten T."/>
            <person name="Noel C.J."/>
            <person name="Dacks J.B."/>
            <person name="Foster P.G."/>
            <person name="Simillion C."/>
            <person name="Van de Peer Y."/>
            <person name="Miranda-Saavedra D."/>
            <person name="Barton G.J."/>
            <person name="Westrop G.D."/>
            <person name="Mueller S."/>
            <person name="Dessi D."/>
            <person name="Fiori P.L."/>
            <person name="Ren Q."/>
            <person name="Paulsen I."/>
            <person name="Zhang H."/>
            <person name="Bastida-Corcuera F.D."/>
            <person name="Simoes-Barbosa A."/>
            <person name="Brown M.T."/>
            <person name="Hayes R.D."/>
            <person name="Mukherjee M."/>
            <person name="Okumura C.Y."/>
            <person name="Schneider R."/>
            <person name="Smith A.J."/>
            <person name="Vanacova S."/>
            <person name="Villalvazo M."/>
            <person name="Haas B.J."/>
            <person name="Pertea M."/>
            <person name="Feldblyum T.V."/>
            <person name="Utterback T.R."/>
            <person name="Shu C.L."/>
            <person name="Osoegawa K."/>
            <person name="de Jong P.J."/>
            <person name="Hrdy I."/>
            <person name="Horvathova L."/>
            <person name="Zubacova Z."/>
            <person name="Dolezal P."/>
            <person name="Malik S.B."/>
            <person name="Logsdon J.M. Jr."/>
            <person name="Henze K."/>
            <person name="Gupta A."/>
            <person name="Wang C.C."/>
            <person name="Dunne R.L."/>
            <person name="Upcroft J.A."/>
            <person name="Upcroft P."/>
            <person name="White O."/>
            <person name="Salzberg S.L."/>
            <person name="Tang P."/>
            <person name="Chiu C.-H."/>
            <person name="Lee Y.-S."/>
            <person name="Embley T.M."/>
            <person name="Coombs G.H."/>
            <person name="Mottram J.C."/>
            <person name="Tachezy J."/>
            <person name="Fraser-Liggett C.M."/>
            <person name="Johnson P.J."/>
        </authorList>
    </citation>
    <scope>NUCLEOTIDE SEQUENCE [LARGE SCALE GENOMIC DNA]</scope>
    <source>
        <strain evidence="18">G3</strain>
    </source>
</reference>
<keyword evidence="8" id="KW-0547">Nucleotide-binding</keyword>
<keyword evidence="3" id="KW-0813">Transport</keyword>
<keyword evidence="7" id="KW-0479">Metal-binding</keyword>
<dbReference type="STRING" id="5722.A2ER86"/>
<comment type="cofactor">
    <cofactor evidence="1">
        <name>Mg(2+)</name>
        <dbReference type="ChEBI" id="CHEBI:18420"/>
    </cofactor>
</comment>
<dbReference type="Proteomes" id="UP000001542">
    <property type="component" value="Unassembled WGS sequence"/>
</dbReference>
<keyword evidence="15" id="KW-0472">Membrane</keyword>
<dbReference type="Gene3D" id="3.40.50.300">
    <property type="entry name" value="P-loop containing nucleotide triphosphate hydrolases"/>
    <property type="match status" value="1"/>
</dbReference>
<dbReference type="KEGG" id="tva:4762704"/>
<dbReference type="GO" id="GO:0015031">
    <property type="term" value="P:protein transport"/>
    <property type="evidence" value="ECO:0007669"/>
    <property type="project" value="UniProtKB-KW"/>
</dbReference>
<evidence type="ECO:0000256" key="2">
    <source>
        <dbReference type="ARBA" id="ARBA00004167"/>
    </source>
</evidence>
<evidence type="ECO:0000256" key="5">
    <source>
        <dbReference type="ARBA" id="ARBA00022640"/>
    </source>
</evidence>
<dbReference type="VEuPathDB" id="TrichDB:TVAGG3_0411270"/>
<comment type="subcellular location">
    <subcellularLocation>
        <location evidence="2">Membrane</location>
        <topology evidence="2">Single-pass membrane protein</topology>
    </subcellularLocation>
    <subcellularLocation>
        <location evidence="16">Plastid</location>
        <location evidence="16">Chloroplast outer membrane</location>
    </subcellularLocation>
</comment>
<keyword evidence="5" id="KW-0934">Plastid</keyword>
<dbReference type="AlphaFoldDB" id="A2ER86"/>
<dbReference type="InterPro" id="IPR025662">
    <property type="entry name" value="Sigma_54_int_dom_ATP-bd_1"/>
</dbReference>
<organism evidence="18 19">
    <name type="scientific">Trichomonas vaginalis (strain ATCC PRA-98 / G3)</name>
    <dbReference type="NCBI Taxonomy" id="412133"/>
    <lineage>
        <taxon>Eukaryota</taxon>
        <taxon>Metamonada</taxon>
        <taxon>Parabasalia</taxon>
        <taxon>Trichomonadida</taxon>
        <taxon>Trichomonadidae</taxon>
        <taxon>Trichomonas</taxon>
    </lineage>
</organism>
<evidence type="ECO:0000259" key="17">
    <source>
        <dbReference type="PROSITE" id="PS51720"/>
    </source>
</evidence>
<dbReference type="SUPFAM" id="SSF52540">
    <property type="entry name" value="P-loop containing nucleoside triphosphate hydrolases"/>
    <property type="match status" value="1"/>
</dbReference>
<feature type="domain" description="AIG1-type G" evidence="17">
    <location>
        <begin position="2"/>
        <end position="217"/>
    </location>
</feature>
<dbReference type="InParanoid" id="A2ER86"/>
<reference evidence="18" key="1">
    <citation type="submission" date="2006-10" db="EMBL/GenBank/DDBJ databases">
        <authorList>
            <person name="Amadeo P."/>
            <person name="Zhao Q."/>
            <person name="Wortman J."/>
            <person name="Fraser-Liggett C."/>
            <person name="Carlton J."/>
        </authorList>
    </citation>
    <scope>NUCLEOTIDE SEQUENCE</scope>
    <source>
        <strain evidence="18">G3</strain>
    </source>
</reference>
<dbReference type="InterPro" id="IPR006703">
    <property type="entry name" value="G_AIG1"/>
</dbReference>
<proteinExistence type="predicted"/>
<evidence type="ECO:0000256" key="15">
    <source>
        <dbReference type="ARBA" id="ARBA00023136"/>
    </source>
</evidence>
<evidence type="ECO:0000256" key="7">
    <source>
        <dbReference type="ARBA" id="ARBA00022723"/>
    </source>
</evidence>
<evidence type="ECO:0000313" key="18">
    <source>
        <dbReference type="EMBL" id="EAY04839.1"/>
    </source>
</evidence>
<evidence type="ECO:0000256" key="4">
    <source>
        <dbReference type="ARBA" id="ARBA00022528"/>
    </source>
</evidence>
<evidence type="ECO:0000313" key="19">
    <source>
        <dbReference type="Proteomes" id="UP000001542"/>
    </source>
</evidence>
<dbReference type="InterPro" id="IPR045058">
    <property type="entry name" value="GIMA/IAN/Toc"/>
</dbReference>
<name>A2ER86_TRIV3</name>
<dbReference type="GO" id="GO:0016787">
    <property type="term" value="F:hydrolase activity"/>
    <property type="evidence" value="ECO:0007669"/>
    <property type="project" value="UniProtKB-KW"/>
</dbReference>
<dbReference type="RefSeq" id="XP_001317062.1">
    <property type="nucleotide sequence ID" value="XM_001317027.1"/>
</dbReference>
<dbReference type="GO" id="GO:0046872">
    <property type="term" value="F:metal ion binding"/>
    <property type="evidence" value="ECO:0007669"/>
    <property type="project" value="UniProtKB-KW"/>
</dbReference>
<dbReference type="OMA" id="EARDAHY"/>
<keyword evidence="19" id="KW-1185">Reference proteome</keyword>
<dbReference type="InterPro" id="IPR027417">
    <property type="entry name" value="P-loop_NTPase"/>
</dbReference>
<keyword evidence="14" id="KW-0342">GTP-binding</keyword>
<evidence type="ECO:0000256" key="13">
    <source>
        <dbReference type="ARBA" id="ARBA00022989"/>
    </source>
</evidence>